<proteinExistence type="inferred from homology"/>
<dbReference type="EMBL" id="JANBPY010002813">
    <property type="protein sequence ID" value="KAJ1953626.1"/>
    <property type="molecule type" value="Genomic_DNA"/>
</dbReference>
<dbReference type="GO" id="GO:0004526">
    <property type="term" value="F:ribonuclease P activity"/>
    <property type="evidence" value="ECO:0007669"/>
    <property type="project" value="UniProtKB-EC"/>
</dbReference>
<dbReference type="PANTHER" id="PTHR13348:SF0">
    <property type="entry name" value="RIBONUCLEASE P PROTEIN SUBUNIT P29"/>
    <property type="match status" value="1"/>
</dbReference>
<keyword evidence="5" id="KW-1185">Reference proteome</keyword>
<dbReference type="Pfam" id="PF01868">
    <property type="entry name" value="RNase_P-MRP_p29"/>
    <property type="match status" value="1"/>
</dbReference>
<dbReference type="EC" id="3.1.26.5" evidence="4"/>
<gene>
    <name evidence="4" type="primary">POP4</name>
    <name evidence="4" type="ORF">IWQ62_005946</name>
</gene>
<evidence type="ECO:0000256" key="3">
    <source>
        <dbReference type="SAM" id="MobiDB-lite"/>
    </source>
</evidence>
<dbReference type="OrthoDB" id="124041at2759"/>
<evidence type="ECO:0000256" key="2">
    <source>
        <dbReference type="ARBA" id="ARBA00006181"/>
    </source>
</evidence>
<dbReference type="GO" id="GO:0030677">
    <property type="term" value="C:ribonuclease P complex"/>
    <property type="evidence" value="ECO:0007669"/>
    <property type="project" value="InterPro"/>
</dbReference>
<dbReference type="InterPro" id="IPR016848">
    <property type="entry name" value="RNase_P/MRP_Rpp29-subunit"/>
</dbReference>
<feature type="compositionally biased region" description="Basic residues" evidence="3">
    <location>
        <begin position="37"/>
        <end position="53"/>
    </location>
</feature>
<dbReference type="SMART" id="SM00538">
    <property type="entry name" value="POP4"/>
    <property type="match status" value="1"/>
</dbReference>
<comment type="subcellular location">
    <subcellularLocation>
        <location evidence="1">Nucleus</location>
    </subcellularLocation>
</comment>
<dbReference type="Proteomes" id="UP001150925">
    <property type="component" value="Unassembled WGS sequence"/>
</dbReference>
<feature type="region of interest" description="Disordered" evidence="3">
    <location>
        <begin position="31"/>
        <end position="53"/>
    </location>
</feature>
<dbReference type="GO" id="GO:0006364">
    <property type="term" value="P:rRNA processing"/>
    <property type="evidence" value="ECO:0007669"/>
    <property type="project" value="TreeGrafter"/>
</dbReference>
<keyword evidence="4" id="KW-0378">Hydrolase</keyword>
<dbReference type="SUPFAM" id="SSF101744">
    <property type="entry name" value="Rof/RNase P subunit-like"/>
    <property type="match status" value="1"/>
</dbReference>
<evidence type="ECO:0000256" key="1">
    <source>
        <dbReference type="ARBA" id="ARBA00004123"/>
    </source>
</evidence>
<comment type="similarity">
    <text evidence="2">Belongs to the eukaryotic/archaeal RNase P protein component 1 family.</text>
</comment>
<dbReference type="GO" id="GO:0000172">
    <property type="term" value="C:ribonuclease MRP complex"/>
    <property type="evidence" value="ECO:0007669"/>
    <property type="project" value="InterPro"/>
</dbReference>
<sequence>MKVVDSDANGSDNIIKRTIPLTPSYNKELKLKEAKRSERKARQQKKKPGLNSKQRRALRIYELPKDCQKYSNFVPLHVLWQEYMRTLVENLAPAQQAQRLSSADFHGAIITVIKSKCPSLVGTRGIVVQETKNLLRIITPDDIFKFIWEPASLLAERAGGTYHPGENFH</sequence>
<dbReference type="GO" id="GO:0033204">
    <property type="term" value="F:ribonuclease P RNA binding"/>
    <property type="evidence" value="ECO:0007669"/>
    <property type="project" value="InterPro"/>
</dbReference>
<dbReference type="PANTHER" id="PTHR13348">
    <property type="entry name" value="RIBONUCLEASE P SUBUNIT P29"/>
    <property type="match status" value="1"/>
</dbReference>
<dbReference type="InterPro" id="IPR036980">
    <property type="entry name" value="RNase_P/MRP_Rpp29_sf"/>
</dbReference>
<dbReference type="InterPro" id="IPR002730">
    <property type="entry name" value="Rpp29/RNP1"/>
</dbReference>
<dbReference type="Gene3D" id="2.30.30.210">
    <property type="entry name" value="Ribonuclease P/MRP, subunit p29"/>
    <property type="match status" value="1"/>
</dbReference>
<protein>
    <submittedName>
        <fullName evidence="4">RNase P/RNase MRP complex subunit</fullName>
        <ecNumber evidence="4">3.1.26.5</ecNumber>
    </submittedName>
</protein>
<reference evidence="4" key="1">
    <citation type="submission" date="2022-07" db="EMBL/GenBank/DDBJ databases">
        <title>Phylogenomic reconstructions and comparative analyses of Kickxellomycotina fungi.</title>
        <authorList>
            <person name="Reynolds N.K."/>
            <person name="Stajich J.E."/>
            <person name="Barry K."/>
            <person name="Grigoriev I.V."/>
            <person name="Crous P."/>
            <person name="Smith M.E."/>
        </authorList>
    </citation>
    <scope>NUCLEOTIDE SEQUENCE</scope>
    <source>
        <strain evidence="4">RSA 1196</strain>
    </source>
</reference>
<dbReference type="InterPro" id="IPR023534">
    <property type="entry name" value="Rof/RNase_P-like"/>
</dbReference>
<accession>A0A9W8AIR4</accession>
<organism evidence="4 5">
    <name type="scientific">Dispira parvispora</name>
    <dbReference type="NCBI Taxonomy" id="1520584"/>
    <lineage>
        <taxon>Eukaryota</taxon>
        <taxon>Fungi</taxon>
        <taxon>Fungi incertae sedis</taxon>
        <taxon>Zoopagomycota</taxon>
        <taxon>Kickxellomycotina</taxon>
        <taxon>Dimargaritomycetes</taxon>
        <taxon>Dimargaritales</taxon>
        <taxon>Dimargaritaceae</taxon>
        <taxon>Dispira</taxon>
    </lineage>
</organism>
<evidence type="ECO:0000313" key="4">
    <source>
        <dbReference type="EMBL" id="KAJ1953626.1"/>
    </source>
</evidence>
<name>A0A9W8AIR4_9FUNG</name>
<comment type="caution">
    <text evidence="4">The sequence shown here is derived from an EMBL/GenBank/DDBJ whole genome shotgun (WGS) entry which is preliminary data.</text>
</comment>
<dbReference type="GO" id="GO:0005634">
    <property type="term" value="C:nucleus"/>
    <property type="evidence" value="ECO:0007669"/>
    <property type="project" value="UniProtKB-SubCell"/>
</dbReference>
<evidence type="ECO:0000313" key="5">
    <source>
        <dbReference type="Proteomes" id="UP001150925"/>
    </source>
</evidence>
<dbReference type="AlphaFoldDB" id="A0A9W8AIR4"/>
<dbReference type="GO" id="GO:0001682">
    <property type="term" value="P:tRNA 5'-leader removal"/>
    <property type="evidence" value="ECO:0007669"/>
    <property type="project" value="InterPro"/>
</dbReference>